<dbReference type="PANTHER" id="PTHR43367">
    <property type="match status" value="1"/>
</dbReference>
<dbReference type="Gene3D" id="1.10.10.10">
    <property type="entry name" value="Winged helix-like DNA-binding domain superfamily/Winged helix DNA-binding domain"/>
    <property type="match status" value="1"/>
</dbReference>
<evidence type="ECO:0000259" key="5">
    <source>
        <dbReference type="PROSITE" id="PS50921"/>
    </source>
</evidence>
<evidence type="ECO:0000256" key="3">
    <source>
        <dbReference type="PROSITE-ProRule" id="PRU00169"/>
    </source>
</evidence>
<dbReference type="Proteomes" id="UP000886817">
    <property type="component" value="Unassembled WGS sequence"/>
</dbReference>
<evidence type="ECO:0000313" key="6">
    <source>
        <dbReference type="EMBL" id="HIX58445.1"/>
    </source>
</evidence>
<reference evidence="6" key="1">
    <citation type="journal article" date="2021" name="PeerJ">
        <title>Extensive microbial diversity within the chicken gut microbiome revealed by metagenomics and culture.</title>
        <authorList>
            <person name="Gilroy R."/>
            <person name="Ravi A."/>
            <person name="Getino M."/>
            <person name="Pursley I."/>
            <person name="Horton D.L."/>
            <person name="Alikhan N.F."/>
            <person name="Baker D."/>
            <person name="Gharbi K."/>
            <person name="Hall N."/>
            <person name="Watson M."/>
            <person name="Adriaenssens E.M."/>
            <person name="Foster-Nyarko E."/>
            <person name="Jarju S."/>
            <person name="Secka A."/>
            <person name="Antonio M."/>
            <person name="Oren A."/>
            <person name="Chaudhuri R.R."/>
            <person name="La Ragione R."/>
            <person name="Hildebrand F."/>
            <person name="Pallen M.J."/>
        </authorList>
    </citation>
    <scope>NUCLEOTIDE SEQUENCE</scope>
    <source>
        <strain evidence="6">ChiSjej1B19-8411</strain>
    </source>
</reference>
<protein>
    <recommendedName>
        <fullName evidence="1">Stage 0 sporulation protein A homolog</fullName>
    </recommendedName>
</protein>
<name>A0A9D1WFT5_9FIRM</name>
<evidence type="ECO:0000259" key="4">
    <source>
        <dbReference type="PROSITE" id="PS50110"/>
    </source>
</evidence>
<dbReference type="SMART" id="SM01012">
    <property type="entry name" value="ANTAR"/>
    <property type="match status" value="1"/>
</dbReference>
<sequence length="194" mass="21880">MEVWEMKVLIADDEPITRMDLHETLEKEGYDVIAEAADGFDAVELCRKLHPDLVIMDVKMPLMDGMTASSIITQERLAETVVLLTAYSDQEFIQAAKKSGVSGYLVKPVDERSFIPALEIAVARSQELQKLQKDYDAIARRLESRTVVEQAKGIIMKQNGLTEQEAYDYIRGISKSKNIAMKRVAEMILKQKGE</sequence>
<proteinExistence type="predicted"/>
<dbReference type="InterPro" id="IPR001789">
    <property type="entry name" value="Sig_transdc_resp-reg_receiver"/>
</dbReference>
<comment type="caution">
    <text evidence="6">The sequence shown here is derived from an EMBL/GenBank/DDBJ whole genome shotgun (WGS) entry which is preliminary data.</text>
</comment>
<evidence type="ECO:0000256" key="1">
    <source>
        <dbReference type="ARBA" id="ARBA00018672"/>
    </source>
</evidence>
<dbReference type="InterPro" id="IPR008327">
    <property type="entry name" value="Sig_transdc_resp-reg_antiterm"/>
</dbReference>
<dbReference type="InterPro" id="IPR011006">
    <property type="entry name" value="CheY-like_superfamily"/>
</dbReference>
<reference evidence="6" key="2">
    <citation type="submission" date="2021-04" db="EMBL/GenBank/DDBJ databases">
        <authorList>
            <person name="Gilroy R."/>
        </authorList>
    </citation>
    <scope>NUCLEOTIDE SEQUENCE</scope>
    <source>
        <strain evidence="6">ChiSjej1B19-8411</strain>
    </source>
</reference>
<feature type="modified residue" description="4-aspartylphosphate" evidence="3">
    <location>
        <position position="57"/>
    </location>
</feature>
<evidence type="ECO:0000256" key="2">
    <source>
        <dbReference type="ARBA" id="ARBA00024867"/>
    </source>
</evidence>
<accession>A0A9D1WFT5</accession>
<dbReference type="Gene3D" id="3.40.50.2300">
    <property type="match status" value="1"/>
</dbReference>
<dbReference type="EMBL" id="DXEX01000048">
    <property type="protein sequence ID" value="HIX58445.1"/>
    <property type="molecule type" value="Genomic_DNA"/>
</dbReference>
<dbReference type="PANTHER" id="PTHR43367:SF1">
    <property type="entry name" value="TWO-COMPONENT RESPONSE REGULATOR-LIKE APRR6-RELATED"/>
    <property type="match status" value="1"/>
</dbReference>
<keyword evidence="3" id="KW-0597">Phosphoprotein</keyword>
<dbReference type="GO" id="GO:0000160">
    <property type="term" value="P:phosphorelay signal transduction system"/>
    <property type="evidence" value="ECO:0007669"/>
    <property type="project" value="InterPro"/>
</dbReference>
<dbReference type="PIRSF" id="PIRSF036382">
    <property type="entry name" value="RR_antiterm"/>
    <property type="match status" value="1"/>
</dbReference>
<dbReference type="PROSITE" id="PS50921">
    <property type="entry name" value="ANTAR"/>
    <property type="match status" value="1"/>
</dbReference>
<feature type="domain" description="ANTAR" evidence="5">
    <location>
        <begin position="128"/>
        <end position="189"/>
    </location>
</feature>
<dbReference type="AlphaFoldDB" id="A0A9D1WFT5"/>
<feature type="domain" description="Response regulatory" evidence="4">
    <location>
        <begin position="7"/>
        <end position="122"/>
    </location>
</feature>
<dbReference type="Pfam" id="PF03861">
    <property type="entry name" value="ANTAR"/>
    <property type="match status" value="1"/>
</dbReference>
<dbReference type="SUPFAM" id="SSF52172">
    <property type="entry name" value="CheY-like"/>
    <property type="match status" value="1"/>
</dbReference>
<dbReference type="Pfam" id="PF00072">
    <property type="entry name" value="Response_reg"/>
    <property type="match status" value="1"/>
</dbReference>
<evidence type="ECO:0000313" key="7">
    <source>
        <dbReference type="Proteomes" id="UP000886817"/>
    </source>
</evidence>
<gene>
    <name evidence="6" type="ORF">IAA45_01840</name>
</gene>
<dbReference type="GO" id="GO:0003723">
    <property type="term" value="F:RNA binding"/>
    <property type="evidence" value="ECO:0007669"/>
    <property type="project" value="InterPro"/>
</dbReference>
<comment type="function">
    <text evidence="2">May play the central regulatory role in sporulation. It may be an element of the effector pathway responsible for the activation of sporulation genes in response to nutritional stress. Spo0A may act in concert with spo0H (a sigma factor) to control the expression of some genes that are critical to the sporulation process.</text>
</comment>
<dbReference type="InterPro" id="IPR036388">
    <property type="entry name" value="WH-like_DNA-bd_sf"/>
</dbReference>
<dbReference type="SMART" id="SM00448">
    <property type="entry name" value="REC"/>
    <property type="match status" value="1"/>
</dbReference>
<dbReference type="InterPro" id="IPR005561">
    <property type="entry name" value="ANTAR"/>
</dbReference>
<dbReference type="PROSITE" id="PS50110">
    <property type="entry name" value="RESPONSE_REGULATORY"/>
    <property type="match status" value="1"/>
</dbReference>
<organism evidence="6 7">
    <name type="scientific">Candidatus Blautia gallistercoris</name>
    <dbReference type="NCBI Taxonomy" id="2838490"/>
    <lineage>
        <taxon>Bacteria</taxon>
        <taxon>Bacillati</taxon>
        <taxon>Bacillota</taxon>
        <taxon>Clostridia</taxon>
        <taxon>Lachnospirales</taxon>
        <taxon>Lachnospiraceae</taxon>
        <taxon>Blautia</taxon>
    </lineage>
</organism>